<feature type="region of interest" description="Disordered" evidence="2">
    <location>
        <begin position="326"/>
        <end position="352"/>
    </location>
</feature>
<dbReference type="InterPro" id="IPR013087">
    <property type="entry name" value="Znf_C2H2_type"/>
</dbReference>
<dbReference type="AlphaFoldDB" id="A0AAD4LHB5"/>
<keyword evidence="1" id="KW-0862">Zinc</keyword>
<feature type="region of interest" description="Disordered" evidence="2">
    <location>
        <begin position="277"/>
        <end position="307"/>
    </location>
</feature>
<proteinExistence type="predicted"/>
<keyword evidence="1" id="KW-0479">Metal-binding</keyword>
<feature type="domain" description="C2H2-type" evidence="3">
    <location>
        <begin position="361"/>
        <end position="389"/>
    </location>
</feature>
<dbReference type="EMBL" id="JAKELL010000026">
    <property type="protein sequence ID" value="KAH8991496.1"/>
    <property type="molecule type" value="Genomic_DNA"/>
</dbReference>
<dbReference type="PROSITE" id="PS00028">
    <property type="entry name" value="ZINC_FINGER_C2H2_1"/>
    <property type="match status" value="1"/>
</dbReference>
<keyword evidence="5" id="KW-1185">Reference proteome</keyword>
<dbReference type="PROSITE" id="PS50157">
    <property type="entry name" value="ZINC_FINGER_C2H2_2"/>
    <property type="match status" value="1"/>
</dbReference>
<reference evidence="4" key="1">
    <citation type="submission" date="2022-01" db="EMBL/GenBank/DDBJ databases">
        <title>Comparative genomics reveals a dynamic genome evolution in the ectomycorrhizal milk-cap (Lactarius) mushrooms.</title>
        <authorList>
            <consortium name="DOE Joint Genome Institute"/>
            <person name="Lebreton A."/>
            <person name="Tang N."/>
            <person name="Kuo A."/>
            <person name="LaButti K."/>
            <person name="Drula E."/>
            <person name="Barry K."/>
            <person name="Clum A."/>
            <person name="Lipzen A."/>
            <person name="Mousain D."/>
            <person name="Ng V."/>
            <person name="Wang R."/>
            <person name="Wang X."/>
            <person name="Dai Y."/>
            <person name="Henrissat B."/>
            <person name="Grigoriev I.V."/>
            <person name="Guerin-Laguette A."/>
            <person name="Yu F."/>
            <person name="Martin F.M."/>
        </authorList>
    </citation>
    <scope>NUCLEOTIDE SEQUENCE</scope>
    <source>
        <strain evidence="4">QP</strain>
    </source>
</reference>
<accession>A0AAD4LHB5</accession>
<gene>
    <name evidence="4" type="ORF">EDB92DRAFT_660537</name>
</gene>
<keyword evidence="1" id="KW-0863">Zinc-finger</keyword>
<evidence type="ECO:0000256" key="1">
    <source>
        <dbReference type="PROSITE-ProRule" id="PRU00042"/>
    </source>
</evidence>
<evidence type="ECO:0000313" key="5">
    <source>
        <dbReference type="Proteomes" id="UP001201163"/>
    </source>
</evidence>
<dbReference type="Proteomes" id="UP001201163">
    <property type="component" value="Unassembled WGS sequence"/>
</dbReference>
<organism evidence="4 5">
    <name type="scientific">Lactarius akahatsu</name>
    <dbReference type="NCBI Taxonomy" id="416441"/>
    <lineage>
        <taxon>Eukaryota</taxon>
        <taxon>Fungi</taxon>
        <taxon>Dikarya</taxon>
        <taxon>Basidiomycota</taxon>
        <taxon>Agaricomycotina</taxon>
        <taxon>Agaricomycetes</taxon>
        <taxon>Russulales</taxon>
        <taxon>Russulaceae</taxon>
        <taxon>Lactarius</taxon>
    </lineage>
</organism>
<comment type="caution">
    <text evidence="4">The sequence shown here is derived from an EMBL/GenBank/DDBJ whole genome shotgun (WGS) entry which is preliminary data.</text>
</comment>
<evidence type="ECO:0000313" key="4">
    <source>
        <dbReference type="EMBL" id="KAH8991496.1"/>
    </source>
</evidence>
<protein>
    <recommendedName>
        <fullName evidence="3">C2H2-type domain-containing protein</fullName>
    </recommendedName>
</protein>
<evidence type="ECO:0000256" key="2">
    <source>
        <dbReference type="SAM" id="MobiDB-lite"/>
    </source>
</evidence>
<feature type="compositionally biased region" description="Polar residues" evidence="2">
    <location>
        <begin position="335"/>
        <end position="352"/>
    </location>
</feature>
<feature type="compositionally biased region" description="Polar residues" evidence="2">
    <location>
        <begin position="291"/>
        <end position="307"/>
    </location>
</feature>
<sequence length="466" mass="51841">MVRGLDHGVPPTLSYISAYTPYTSANSGAILPAVSDFVFNDDRQGYHRHRTSSLSQKMVHQHASRVVCPVIDNQPYTGDIYNQVPTPQKTRVQSAVHSVSDFSHGCRSQSFCIHAPTVPNGATTSYDDHSNFVVLHHFPLSPPPFSGHQQHTILIPSSPLTNNIFPVVCQDVPRTPNHDLEHNSPTGSFSVLEVAPGTIFQQRGLGTANADPVPEHDHDAVVNEPIFDAVLSLREYQWPLAEQMYAAFHTGQYPTNSIYEPTQYDPDSLVITSETATVSPCTRSPGPRPHTNASHRTVSPPSPSSGSLADVFTLGRSRWLQVVESAESESSTEVQNSIDTSPTNSIQQSQSTNVRMGEEPNFCHLCGVSFTQRQVYRRHLKDKHEDKESCPHCSSFKWSRGRPHLYRKHLELKHAQFTSSEDRPTRRTRKHQAIGARECKVPNGRIQFTSGDLVANISQVLFKDDL</sequence>
<name>A0AAD4LHB5_9AGAM</name>
<evidence type="ECO:0000259" key="3">
    <source>
        <dbReference type="PROSITE" id="PS50157"/>
    </source>
</evidence>
<dbReference type="GO" id="GO:0008270">
    <property type="term" value="F:zinc ion binding"/>
    <property type="evidence" value="ECO:0007669"/>
    <property type="project" value="UniProtKB-KW"/>
</dbReference>